<dbReference type="AlphaFoldDB" id="A0A6J4PIU6"/>
<evidence type="ECO:0000313" key="1">
    <source>
        <dbReference type="EMBL" id="CAA9415664.1"/>
    </source>
</evidence>
<proteinExistence type="predicted"/>
<dbReference type="EMBL" id="CADCTZ010001768">
    <property type="protein sequence ID" value="CAA9415664.1"/>
    <property type="molecule type" value="Genomic_DNA"/>
</dbReference>
<name>A0A6J4PIU6_9CYAN</name>
<organism evidence="1">
    <name type="scientific">uncultured Microcoleus sp</name>
    <dbReference type="NCBI Taxonomy" id="259945"/>
    <lineage>
        <taxon>Bacteria</taxon>
        <taxon>Bacillati</taxon>
        <taxon>Cyanobacteriota</taxon>
        <taxon>Cyanophyceae</taxon>
        <taxon>Oscillatoriophycideae</taxon>
        <taxon>Oscillatoriales</taxon>
        <taxon>Microcoleaceae</taxon>
        <taxon>Microcoleus</taxon>
        <taxon>environmental samples</taxon>
    </lineage>
</organism>
<gene>
    <name evidence="1" type="ORF">AVDCRST_MAG84-6895</name>
</gene>
<protein>
    <submittedName>
        <fullName evidence="1">Uncharacterized protein</fullName>
    </submittedName>
</protein>
<reference evidence="1" key="1">
    <citation type="submission" date="2020-02" db="EMBL/GenBank/DDBJ databases">
        <authorList>
            <person name="Meier V. D."/>
        </authorList>
    </citation>
    <scope>NUCLEOTIDE SEQUENCE</scope>
    <source>
        <strain evidence="1">AVDCRST_MAG84</strain>
    </source>
</reference>
<sequence>MKSRESQPLQDFHKLAPKFKTQILNTEEGCWLITVNCRNTEINVSAQEQAD</sequence>
<accession>A0A6J4PIU6</accession>